<accession>A0ABP0KJS1</accession>
<evidence type="ECO:0000313" key="1">
    <source>
        <dbReference type="EMBL" id="CAK9027071.1"/>
    </source>
</evidence>
<protein>
    <submittedName>
        <fullName evidence="1">Uncharacterized protein</fullName>
    </submittedName>
</protein>
<dbReference type="Proteomes" id="UP001642464">
    <property type="component" value="Unassembled WGS sequence"/>
</dbReference>
<keyword evidence="2" id="KW-1185">Reference proteome</keyword>
<evidence type="ECO:0000313" key="2">
    <source>
        <dbReference type="Proteomes" id="UP001642464"/>
    </source>
</evidence>
<reference evidence="1 2" key="1">
    <citation type="submission" date="2024-02" db="EMBL/GenBank/DDBJ databases">
        <authorList>
            <person name="Chen Y."/>
            <person name="Shah S."/>
            <person name="Dougan E. K."/>
            <person name="Thang M."/>
            <person name="Chan C."/>
        </authorList>
    </citation>
    <scope>NUCLEOTIDE SEQUENCE [LARGE SCALE GENOMIC DNA]</scope>
</reference>
<name>A0ABP0KJS1_9DINO</name>
<dbReference type="EMBL" id="CAXAMM010011802">
    <property type="protein sequence ID" value="CAK9027071.1"/>
    <property type="molecule type" value="Genomic_DNA"/>
</dbReference>
<sequence length="220" mass="24089">MARTRHTDEDALRVLCEIEVHSAAENDVAKARRDRQALPVLDHAALSQALGLLGAMELAGSLRDLSKAATSGATILVGFKRGSGFKLAAHLTNDRDIDHVEQHGLRGFSSDTLRDRLQEAEAIAKRAGKEARIIRRVFREAWTYSDSAAGFVRALEEKGNVLARGDRGGYVALDLRGEIQAVPKWAGLKTKQVRARLGDPKTLFSFAEAKAALRRPMRPV</sequence>
<organism evidence="1 2">
    <name type="scientific">Durusdinium trenchii</name>
    <dbReference type="NCBI Taxonomy" id="1381693"/>
    <lineage>
        <taxon>Eukaryota</taxon>
        <taxon>Sar</taxon>
        <taxon>Alveolata</taxon>
        <taxon>Dinophyceae</taxon>
        <taxon>Suessiales</taxon>
        <taxon>Symbiodiniaceae</taxon>
        <taxon>Durusdinium</taxon>
    </lineage>
</organism>
<proteinExistence type="predicted"/>
<feature type="non-terminal residue" evidence="1">
    <location>
        <position position="220"/>
    </location>
</feature>
<gene>
    <name evidence="1" type="ORF">SCF082_LOCUS17760</name>
</gene>
<comment type="caution">
    <text evidence="1">The sequence shown here is derived from an EMBL/GenBank/DDBJ whole genome shotgun (WGS) entry which is preliminary data.</text>
</comment>